<reference evidence="1" key="1">
    <citation type="submission" date="2021-01" db="EMBL/GenBank/DDBJ databases">
        <authorList>
            <consortium name="Genoscope - CEA"/>
            <person name="William W."/>
        </authorList>
    </citation>
    <scope>NUCLEOTIDE SEQUENCE</scope>
</reference>
<dbReference type="EMBL" id="CAJJDO010000064">
    <property type="protein sequence ID" value="CAD8175851.1"/>
    <property type="molecule type" value="Genomic_DNA"/>
</dbReference>
<dbReference type="Proteomes" id="UP000689195">
    <property type="component" value="Unassembled WGS sequence"/>
</dbReference>
<gene>
    <name evidence="1" type="ORF">PPENT_87.1.T0640044</name>
</gene>
<protein>
    <submittedName>
        <fullName evidence="1">Uncharacterized protein</fullName>
    </submittedName>
</protein>
<dbReference type="AlphaFoldDB" id="A0A8S1VGN0"/>
<keyword evidence="2" id="KW-1185">Reference proteome</keyword>
<proteinExistence type="predicted"/>
<sequence>MYWIHLWMIQIKRVTHYNSIALYKWLILIIYQVIKAFCRHPFKKQEILFFNLNIKDLSYNSFYSFEYIEYSVKKYFLDQLPFLYLMKNLQLKEVKINFPILAQYLTRYQFRYKNTRSRQRQIFIQFFVLEK</sequence>
<accession>A0A8S1VGN0</accession>
<name>A0A8S1VGN0_9CILI</name>
<evidence type="ECO:0000313" key="2">
    <source>
        <dbReference type="Proteomes" id="UP000689195"/>
    </source>
</evidence>
<comment type="caution">
    <text evidence="1">The sequence shown here is derived from an EMBL/GenBank/DDBJ whole genome shotgun (WGS) entry which is preliminary data.</text>
</comment>
<evidence type="ECO:0000313" key="1">
    <source>
        <dbReference type="EMBL" id="CAD8175851.1"/>
    </source>
</evidence>
<organism evidence="1 2">
    <name type="scientific">Paramecium pentaurelia</name>
    <dbReference type="NCBI Taxonomy" id="43138"/>
    <lineage>
        <taxon>Eukaryota</taxon>
        <taxon>Sar</taxon>
        <taxon>Alveolata</taxon>
        <taxon>Ciliophora</taxon>
        <taxon>Intramacronucleata</taxon>
        <taxon>Oligohymenophorea</taxon>
        <taxon>Peniculida</taxon>
        <taxon>Parameciidae</taxon>
        <taxon>Paramecium</taxon>
    </lineage>
</organism>